<accession>A0A7V8V5Z1</accession>
<organism evidence="1 2">
    <name type="scientific">Bremerella alba</name>
    <dbReference type="NCBI Taxonomy" id="980252"/>
    <lineage>
        <taxon>Bacteria</taxon>
        <taxon>Pseudomonadati</taxon>
        <taxon>Planctomycetota</taxon>
        <taxon>Planctomycetia</taxon>
        <taxon>Pirellulales</taxon>
        <taxon>Pirellulaceae</taxon>
        <taxon>Bremerella</taxon>
    </lineage>
</organism>
<dbReference type="GO" id="GO:0003677">
    <property type="term" value="F:DNA binding"/>
    <property type="evidence" value="ECO:0007669"/>
    <property type="project" value="InterPro"/>
</dbReference>
<gene>
    <name evidence="1" type="ORF">HOV93_27760</name>
</gene>
<dbReference type="InterPro" id="IPR011010">
    <property type="entry name" value="DNA_brk_join_enz"/>
</dbReference>
<evidence type="ECO:0000313" key="2">
    <source>
        <dbReference type="Proteomes" id="UP000551616"/>
    </source>
</evidence>
<dbReference type="EMBL" id="JABRWO010000007">
    <property type="protein sequence ID" value="MBA2115594.1"/>
    <property type="molecule type" value="Genomic_DNA"/>
</dbReference>
<protein>
    <submittedName>
        <fullName evidence="1">Uncharacterized protein</fullName>
    </submittedName>
</protein>
<reference evidence="1 2" key="1">
    <citation type="submission" date="2020-05" db="EMBL/GenBank/DDBJ databases">
        <title>Bremerella alba sp. nov., a novel planctomycete isolated from the surface of the macroalga Fucus spiralis.</title>
        <authorList>
            <person name="Godinho O."/>
            <person name="Botelho R."/>
            <person name="Albuquerque L."/>
            <person name="Wiegand S."/>
            <person name="Da Costa M.S."/>
            <person name="Lobo-Da-Cunha A."/>
            <person name="Jogler C."/>
            <person name="Lage O.M."/>
        </authorList>
    </citation>
    <scope>NUCLEOTIDE SEQUENCE [LARGE SCALE GENOMIC DNA]</scope>
    <source>
        <strain evidence="1 2">FF15</strain>
    </source>
</reference>
<dbReference type="AlphaFoldDB" id="A0A7V8V5Z1"/>
<evidence type="ECO:0000313" key="1">
    <source>
        <dbReference type="EMBL" id="MBA2115594.1"/>
    </source>
</evidence>
<keyword evidence="2" id="KW-1185">Reference proteome</keyword>
<dbReference type="Proteomes" id="UP000551616">
    <property type="component" value="Unassembled WGS sequence"/>
</dbReference>
<proteinExistence type="predicted"/>
<comment type="caution">
    <text evidence="1">The sequence shown here is derived from an EMBL/GenBank/DDBJ whole genome shotgun (WGS) entry which is preliminary data.</text>
</comment>
<name>A0A7V8V5Z1_9BACT</name>
<dbReference type="SUPFAM" id="SSF56349">
    <property type="entry name" value="DNA breaking-rejoining enzymes"/>
    <property type="match status" value="1"/>
</dbReference>
<sequence length="56" mass="6203">MKFEGSAHCEGIHDIRTVQERPGQSDVRTTMIYTHVLNQGGRGVRSPADFDGLDSE</sequence>